<evidence type="ECO:0000313" key="10">
    <source>
        <dbReference type="Proteomes" id="UP000319769"/>
    </source>
</evidence>
<dbReference type="Proteomes" id="UP000319769">
    <property type="component" value="Unassembled WGS sequence"/>
</dbReference>
<feature type="transmembrane region" description="Helical" evidence="7">
    <location>
        <begin position="274"/>
        <end position="299"/>
    </location>
</feature>
<dbReference type="InterPro" id="IPR036259">
    <property type="entry name" value="MFS_trans_sf"/>
</dbReference>
<dbReference type="InterPro" id="IPR050171">
    <property type="entry name" value="MFS_Transporters"/>
</dbReference>
<feature type="transmembrane region" description="Helical" evidence="7">
    <location>
        <begin position="133"/>
        <end position="154"/>
    </location>
</feature>
<keyword evidence="5 7" id="KW-1133">Transmembrane helix</keyword>
<evidence type="ECO:0000256" key="2">
    <source>
        <dbReference type="ARBA" id="ARBA00022448"/>
    </source>
</evidence>
<name>A0A5N0UM33_9PSEU</name>
<evidence type="ECO:0000256" key="3">
    <source>
        <dbReference type="ARBA" id="ARBA00022475"/>
    </source>
</evidence>
<dbReference type="GO" id="GO:0005886">
    <property type="term" value="C:plasma membrane"/>
    <property type="evidence" value="ECO:0007669"/>
    <property type="project" value="UniProtKB-SubCell"/>
</dbReference>
<evidence type="ECO:0000256" key="5">
    <source>
        <dbReference type="ARBA" id="ARBA00022989"/>
    </source>
</evidence>
<feature type="transmembrane region" description="Helical" evidence="7">
    <location>
        <begin position="38"/>
        <end position="59"/>
    </location>
</feature>
<dbReference type="Pfam" id="PF07690">
    <property type="entry name" value="MFS_1"/>
    <property type="match status" value="1"/>
</dbReference>
<feature type="domain" description="Major facilitator superfamily (MFS) profile" evidence="8">
    <location>
        <begin position="5"/>
        <end position="380"/>
    </location>
</feature>
<dbReference type="PROSITE" id="PS50850">
    <property type="entry name" value="MFS"/>
    <property type="match status" value="1"/>
</dbReference>
<comment type="subcellular location">
    <subcellularLocation>
        <location evidence="1">Cell membrane</location>
        <topology evidence="1">Multi-pass membrane protein</topology>
    </subcellularLocation>
</comment>
<dbReference type="GO" id="GO:0022857">
    <property type="term" value="F:transmembrane transporter activity"/>
    <property type="evidence" value="ECO:0007669"/>
    <property type="project" value="InterPro"/>
</dbReference>
<evidence type="ECO:0000256" key="1">
    <source>
        <dbReference type="ARBA" id="ARBA00004651"/>
    </source>
</evidence>
<feature type="transmembrane region" description="Helical" evidence="7">
    <location>
        <begin position="343"/>
        <end position="372"/>
    </location>
</feature>
<protein>
    <submittedName>
        <fullName evidence="9">MFS transporter</fullName>
    </submittedName>
</protein>
<sequence length="390" mass="37845">MRRPALLPLYGAGFVTAFGAHSVAAGLGGYTQGGHGSLLALGIVLAVYDGAEILLKPVFGALADRIGPRRVLLGGLTGFALASGAFVFAGDPALVGVVRLGQGAAAAAFSPAAGALVARLTPETGRGRAFGGYGAWKGLGYTLGPVVGGVLITVSGYPALFLTLAGLAVVVAVWAWLAVPVVEPLPRKRQTVVDLVRRLTGGEFVRPVLALAGTTGVLAVAVGFLPVLGSHRGLGPLLTGVSVSVLAATAALVQPPAGRANDAGRLRWGLSGGLLLTSGGLAALAIPGVAGIFVAALAIGTGVGVATPAGFARLVAAAPPERVGQTLGAAEVGREIGDAGGPLLVGAVAAAGGLGAGFAVLGVVLAAAAFAVGPGVPRSDHGPRAGKGGD</sequence>
<dbReference type="InterPro" id="IPR001958">
    <property type="entry name" value="Tet-R_TetA/multi-R_MdtG-like"/>
</dbReference>
<gene>
    <name evidence="9" type="ORF">FPZ12_040285</name>
</gene>
<feature type="transmembrane region" description="Helical" evidence="7">
    <location>
        <begin position="102"/>
        <end position="121"/>
    </location>
</feature>
<evidence type="ECO:0000256" key="6">
    <source>
        <dbReference type="ARBA" id="ARBA00023136"/>
    </source>
</evidence>
<feature type="transmembrane region" description="Helical" evidence="7">
    <location>
        <begin position="204"/>
        <end position="228"/>
    </location>
</feature>
<dbReference type="PRINTS" id="PR01035">
    <property type="entry name" value="TCRTETA"/>
</dbReference>
<evidence type="ECO:0000259" key="8">
    <source>
        <dbReference type="PROSITE" id="PS50850"/>
    </source>
</evidence>
<dbReference type="EMBL" id="VMNW02000111">
    <property type="protein sequence ID" value="KAA9150837.1"/>
    <property type="molecule type" value="Genomic_DNA"/>
</dbReference>
<keyword evidence="2" id="KW-0813">Transport</keyword>
<dbReference type="InterPro" id="IPR011701">
    <property type="entry name" value="MFS"/>
</dbReference>
<evidence type="ECO:0000313" key="9">
    <source>
        <dbReference type="EMBL" id="KAA9150837.1"/>
    </source>
</evidence>
<dbReference type="OrthoDB" id="9814303at2"/>
<dbReference type="PANTHER" id="PTHR23517">
    <property type="entry name" value="RESISTANCE PROTEIN MDTM, PUTATIVE-RELATED-RELATED"/>
    <property type="match status" value="1"/>
</dbReference>
<feature type="transmembrane region" description="Helical" evidence="7">
    <location>
        <begin position="160"/>
        <end position="183"/>
    </location>
</feature>
<keyword evidence="6 7" id="KW-0472">Membrane</keyword>
<keyword evidence="10" id="KW-1185">Reference proteome</keyword>
<feature type="transmembrane region" description="Helical" evidence="7">
    <location>
        <begin position="71"/>
        <end position="90"/>
    </location>
</feature>
<reference evidence="9" key="1">
    <citation type="submission" date="2019-09" db="EMBL/GenBank/DDBJ databases">
        <authorList>
            <person name="Teo W.F.A."/>
            <person name="Duangmal K."/>
        </authorList>
    </citation>
    <scope>NUCLEOTIDE SEQUENCE [LARGE SCALE GENOMIC DNA]</scope>
    <source>
        <strain evidence="9">K81G1</strain>
    </source>
</reference>
<comment type="caution">
    <text evidence="9">The sequence shown here is derived from an EMBL/GenBank/DDBJ whole genome shotgun (WGS) entry which is preliminary data.</text>
</comment>
<dbReference type="Gene3D" id="1.20.1250.20">
    <property type="entry name" value="MFS general substrate transporter like domains"/>
    <property type="match status" value="1"/>
</dbReference>
<evidence type="ECO:0000256" key="7">
    <source>
        <dbReference type="SAM" id="Phobius"/>
    </source>
</evidence>
<keyword evidence="4 7" id="KW-0812">Transmembrane</keyword>
<feature type="transmembrane region" description="Helical" evidence="7">
    <location>
        <begin position="234"/>
        <end position="253"/>
    </location>
</feature>
<dbReference type="AlphaFoldDB" id="A0A5N0UM33"/>
<proteinExistence type="predicted"/>
<accession>A0A5N0UM33</accession>
<keyword evidence="3" id="KW-1003">Cell membrane</keyword>
<dbReference type="PANTHER" id="PTHR23517:SF13">
    <property type="entry name" value="MAJOR FACILITATOR SUPERFAMILY MFS_1"/>
    <property type="match status" value="1"/>
</dbReference>
<dbReference type="RefSeq" id="WP_144756795.1">
    <property type="nucleotide sequence ID" value="NZ_VMNW02000111.1"/>
</dbReference>
<dbReference type="SUPFAM" id="SSF103473">
    <property type="entry name" value="MFS general substrate transporter"/>
    <property type="match status" value="1"/>
</dbReference>
<organism evidence="9 10">
    <name type="scientific">Amycolatopsis acidicola</name>
    <dbReference type="NCBI Taxonomy" id="2596893"/>
    <lineage>
        <taxon>Bacteria</taxon>
        <taxon>Bacillati</taxon>
        <taxon>Actinomycetota</taxon>
        <taxon>Actinomycetes</taxon>
        <taxon>Pseudonocardiales</taxon>
        <taxon>Pseudonocardiaceae</taxon>
        <taxon>Amycolatopsis</taxon>
    </lineage>
</organism>
<evidence type="ECO:0000256" key="4">
    <source>
        <dbReference type="ARBA" id="ARBA00022692"/>
    </source>
</evidence>
<dbReference type="InterPro" id="IPR020846">
    <property type="entry name" value="MFS_dom"/>
</dbReference>